<feature type="region of interest" description="Disordered" evidence="1">
    <location>
        <begin position="1"/>
        <end position="23"/>
    </location>
</feature>
<feature type="region of interest" description="Disordered" evidence="1">
    <location>
        <begin position="133"/>
        <end position="160"/>
    </location>
</feature>
<accession>A0ABR0CDS1</accession>
<dbReference type="Proteomes" id="UP001287286">
    <property type="component" value="Unassembled WGS sequence"/>
</dbReference>
<organism evidence="2 3">
    <name type="scientific">Purpureocillium lilacinum</name>
    <name type="common">Paecilomyces lilacinus</name>
    <dbReference type="NCBI Taxonomy" id="33203"/>
    <lineage>
        <taxon>Eukaryota</taxon>
        <taxon>Fungi</taxon>
        <taxon>Dikarya</taxon>
        <taxon>Ascomycota</taxon>
        <taxon>Pezizomycotina</taxon>
        <taxon>Sordariomycetes</taxon>
        <taxon>Hypocreomycetidae</taxon>
        <taxon>Hypocreales</taxon>
        <taxon>Ophiocordycipitaceae</taxon>
        <taxon>Purpureocillium</taxon>
    </lineage>
</organism>
<dbReference type="EMBL" id="JAWRVI010000003">
    <property type="protein sequence ID" value="KAK4094574.1"/>
    <property type="molecule type" value="Genomic_DNA"/>
</dbReference>
<evidence type="ECO:0000313" key="3">
    <source>
        <dbReference type="Proteomes" id="UP001287286"/>
    </source>
</evidence>
<protein>
    <submittedName>
        <fullName evidence="2">Uncharacterized protein</fullName>
    </submittedName>
</protein>
<evidence type="ECO:0000256" key="1">
    <source>
        <dbReference type="SAM" id="MobiDB-lite"/>
    </source>
</evidence>
<sequence>MEGGFFDARKRKRRPGPSAIPSLRQWCTRASDVSPVLRHAVAPQKALSVDGGLPNRATTPLTRGACETANDGTWTVTELVLRHDSVLPHRHAEDAAGGLLEKSPRPSLRSEKQIRIGMQHAPQSTRYAEQDMGPLLASAASEPSSPPSPRAAALTHSTAYRDAGALETHLAHS</sequence>
<feature type="compositionally biased region" description="Low complexity" evidence="1">
    <location>
        <begin position="134"/>
        <end position="143"/>
    </location>
</feature>
<reference evidence="2 3" key="1">
    <citation type="journal article" date="2024" name="Microbiol. Resour. Announc.">
        <title>Genome annotations for the ascomycete fungi Trichoderma harzianum, Trichoderma aggressivum, and Purpureocillium lilacinum.</title>
        <authorList>
            <person name="Beijen E.P.W."/>
            <person name="Ohm R.A."/>
        </authorList>
    </citation>
    <scope>NUCLEOTIDE SEQUENCE [LARGE SCALE GENOMIC DNA]</scope>
    <source>
        <strain evidence="2 3">CBS 150709</strain>
    </source>
</reference>
<name>A0ABR0CDS1_PURLI</name>
<evidence type="ECO:0000313" key="2">
    <source>
        <dbReference type="EMBL" id="KAK4094574.1"/>
    </source>
</evidence>
<proteinExistence type="predicted"/>
<keyword evidence="3" id="KW-1185">Reference proteome</keyword>
<comment type="caution">
    <text evidence="2">The sequence shown here is derived from an EMBL/GenBank/DDBJ whole genome shotgun (WGS) entry which is preliminary data.</text>
</comment>
<gene>
    <name evidence="2" type="ORF">Purlil1_1179</name>
</gene>